<name>A0AAQ3QDF6_9LILI</name>
<dbReference type="InterPro" id="IPR046357">
    <property type="entry name" value="PPIase_dom_sf"/>
</dbReference>
<accession>A0AAQ3QDF6</accession>
<comment type="catalytic activity">
    <reaction evidence="3">
        <text>[protein]-peptidylproline (omega=180) = [protein]-peptidylproline (omega=0)</text>
        <dbReference type="Rhea" id="RHEA:16237"/>
        <dbReference type="Rhea" id="RHEA-COMP:10747"/>
        <dbReference type="Rhea" id="RHEA-COMP:10748"/>
        <dbReference type="ChEBI" id="CHEBI:83833"/>
        <dbReference type="ChEBI" id="CHEBI:83834"/>
        <dbReference type="EC" id="5.2.1.8"/>
    </reaction>
</comment>
<evidence type="ECO:0000259" key="4">
    <source>
        <dbReference type="PROSITE" id="PS50059"/>
    </source>
</evidence>
<keyword evidence="3" id="KW-0697">Rotamase</keyword>
<dbReference type="EMBL" id="CP136893">
    <property type="protein sequence ID" value="WOL04410.1"/>
    <property type="molecule type" value="Genomic_DNA"/>
</dbReference>
<keyword evidence="1" id="KW-0677">Repeat</keyword>
<keyword evidence="6" id="KW-1185">Reference proteome</keyword>
<dbReference type="PANTHER" id="PTHR46512:SF9">
    <property type="entry name" value="PEPTIDYLPROLYL ISOMERASE"/>
    <property type="match status" value="1"/>
</dbReference>
<keyword evidence="2" id="KW-0802">TPR repeat</keyword>
<feature type="domain" description="PPIase FKBP-type" evidence="4">
    <location>
        <begin position="1"/>
        <end position="63"/>
    </location>
</feature>
<dbReference type="InterPro" id="IPR050754">
    <property type="entry name" value="FKBP4/5/8-like"/>
</dbReference>
<evidence type="ECO:0000256" key="2">
    <source>
        <dbReference type="ARBA" id="ARBA00022803"/>
    </source>
</evidence>
<dbReference type="PROSITE" id="PS50059">
    <property type="entry name" value="FKBP_PPIASE"/>
    <property type="match status" value="1"/>
</dbReference>
<reference evidence="5 6" key="1">
    <citation type="submission" date="2023-10" db="EMBL/GenBank/DDBJ databases">
        <title>Chromosome-scale genome assembly provides insights into flower coloration mechanisms of Canna indica.</title>
        <authorList>
            <person name="Li C."/>
        </authorList>
    </citation>
    <scope>NUCLEOTIDE SEQUENCE [LARGE SCALE GENOMIC DNA]</scope>
    <source>
        <tissue evidence="5">Flower</tissue>
    </source>
</reference>
<dbReference type="EC" id="5.2.1.8" evidence="3"/>
<dbReference type="SUPFAM" id="SSF54534">
    <property type="entry name" value="FKBP-like"/>
    <property type="match status" value="1"/>
</dbReference>
<dbReference type="GO" id="GO:0003755">
    <property type="term" value="F:peptidyl-prolyl cis-trans isomerase activity"/>
    <property type="evidence" value="ECO:0007669"/>
    <property type="project" value="UniProtKB-KW"/>
</dbReference>
<protein>
    <recommendedName>
        <fullName evidence="3">peptidylprolyl isomerase</fullName>
        <ecNumber evidence="3">5.2.1.8</ecNumber>
    </recommendedName>
</protein>
<dbReference type="InterPro" id="IPR001179">
    <property type="entry name" value="PPIase_FKBP_dom"/>
</dbReference>
<evidence type="ECO:0000256" key="3">
    <source>
        <dbReference type="PROSITE-ProRule" id="PRU00277"/>
    </source>
</evidence>
<evidence type="ECO:0000313" key="6">
    <source>
        <dbReference type="Proteomes" id="UP001327560"/>
    </source>
</evidence>
<organism evidence="5 6">
    <name type="scientific">Canna indica</name>
    <name type="common">Indian-shot</name>
    <dbReference type="NCBI Taxonomy" id="4628"/>
    <lineage>
        <taxon>Eukaryota</taxon>
        <taxon>Viridiplantae</taxon>
        <taxon>Streptophyta</taxon>
        <taxon>Embryophyta</taxon>
        <taxon>Tracheophyta</taxon>
        <taxon>Spermatophyta</taxon>
        <taxon>Magnoliopsida</taxon>
        <taxon>Liliopsida</taxon>
        <taxon>Zingiberales</taxon>
        <taxon>Cannaceae</taxon>
        <taxon>Canna</taxon>
    </lineage>
</organism>
<dbReference type="AlphaFoldDB" id="A0AAQ3QDF6"/>
<dbReference type="PANTHER" id="PTHR46512">
    <property type="entry name" value="PEPTIDYLPROLYL ISOMERASE"/>
    <property type="match status" value="1"/>
</dbReference>
<dbReference type="Pfam" id="PF00254">
    <property type="entry name" value="FKBP_C"/>
    <property type="match status" value="1"/>
</dbReference>
<keyword evidence="3 5" id="KW-0413">Isomerase</keyword>
<evidence type="ECO:0000256" key="1">
    <source>
        <dbReference type="ARBA" id="ARBA00022737"/>
    </source>
</evidence>
<gene>
    <name evidence="5" type="ORF">Cni_G13131</name>
</gene>
<evidence type="ECO:0000313" key="5">
    <source>
        <dbReference type="EMBL" id="WOL04410.1"/>
    </source>
</evidence>
<proteinExistence type="predicted"/>
<sequence length="256" mass="28809">MWSGSFCPALAKAAKTMKKAEEVLLSVKPQYGSGEKGRPSSCDEGAVPPNATLFVKLELVSWKSVIEIGDDKKIIKNILNEGEEQVIEGLDRAVTTTKKGDIALVGIRSHISGCYILVMEQLNLTYQINLREKESWDMNNEEKIAAKKKEEGNAFFKLGKFGNWFWFRLTAKNTINRIVVIPSHNKKSSSKKRDKSSVRTSLEQEKQKMYQLMSQLITARLVRSESTSVCTTSPPIANPYSLVNCVERINNLHFHV</sequence>
<dbReference type="Gene3D" id="3.10.50.40">
    <property type="match status" value="1"/>
</dbReference>
<dbReference type="Proteomes" id="UP001327560">
    <property type="component" value="Chromosome 4"/>
</dbReference>